<keyword evidence="2" id="KW-1185">Reference proteome</keyword>
<dbReference type="Proteomes" id="UP001621706">
    <property type="component" value="Unassembled WGS sequence"/>
</dbReference>
<accession>A0ABW8P6V5</accession>
<organism evidence="1 2">
    <name type="scientific">Flavobacterium oreochromis</name>
    <dbReference type="NCBI Taxonomy" id="2906078"/>
    <lineage>
        <taxon>Bacteria</taxon>
        <taxon>Pseudomonadati</taxon>
        <taxon>Bacteroidota</taxon>
        <taxon>Flavobacteriia</taxon>
        <taxon>Flavobacteriales</taxon>
        <taxon>Flavobacteriaceae</taxon>
        <taxon>Flavobacterium</taxon>
    </lineage>
</organism>
<name>A0ABW8P6V5_9FLAO</name>
<evidence type="ECO:0000313" key="2">
    <source>
        <dbReference type="Proteomes" id="UP001621706"/>
    </source>
</evidence>
<dbReference type="RefSeq" id="WP_088398050.1">
    <property type="nucleotide sequence ID" value="NZ_JAZGZP010000006.1"/>
</dbReference>
<dbReference type="EMBL" id="JAZGZP010000006">
    <property type="protein sequence ID" value="MFK7000279.1"/>
    <property type="molecule type" value="Genomic_DNA"/>
</dbReference>
<sequence>MKLQTNLFLFTNKRSFEKEVQLDKISETKYRILEYGEFRPILHGGKIIENAIAEILIKHVPEQISSITKITIWRKSTNETWDNYSELKLKNHLDLVSFKNANSDGLKIYQLFYDSLYISSDLKDKIISEYQSVNSINFINKWPTHA</sequence>
<evidence type="ECO:0000313" key="1">
    <source>
        <dbReference type="EMBL" id="MFK7000279.1"/>
    </source>
</evidence>
<reference evidence="1 2" key="1">
    <citation type="submission" date="2024-02" db="EMBL/GenBank/DDBJ databases">
        <title>Comparative Genomic Analysis of Flavobacterium Species Causing Columnaris Disease of Freshwater Fish in Thailand: Insights into Virulence and Resistance Mechanisms.</title>
        <authorList>
            <person name="Nguyen D."/>
            <person name="Chokmangmeepisarn P."/>
            <person name="Khianchaikhan K."/>
            <person name="Morishita M."/>
            <person name="Bunnoy A."/>
            <person name="Rodkhum C."/>
        </authorList>
    </citation>
    <scope>NUCLEOTIDE SEQUENCE [LARGE SCALE GENOMIC DNA]</scope>
    <source>
        <strain evidence="1 2">CNRT2201</strain>
    </source>
</reference>
<comment type="caution">
    <text evidence="1">The sequence shown here is derived from an EMBL/GenBank/DDBJ whole genome shotgun (WGS) entry which is preliminary data.</text>
</comment>
<gene>
    <name evidence="1" type="ORF">V3I07_05145</name>
</gene>
<protein>
    <submittedName>
        <fullName evidence="1">Uncharacterized protein</fullName>
    </submittedName>
</protein>
<proteinExistence type="predicted"/>